<accession>A0AA36MXG4</accession>
<evidence type="ECO:0000259" key="5">
    <source>
        <dbReference type="Pfam" id="PF08241"/>
    </source>
</evidence>
<dbReference type="InterPro" id="IPR029063">
    <property type="entry name" value="SAM-dependent_MTases_sf"/>
</dbReference>
<keyword evidence="8" id="KW-1185">Reference proteome</keyword>
<evidence type="ECO:0000256" key="3">
    <source>
        <dbReference type="ARBA" id="ARBA00022691"/>
    </source>
</evidence>
<name>A0AA36MXG4_9DINO</name>
<reference evidence="7" key="1">
    <citation type="submission" date="2023-08" db="EMBL/GenBank/DDBJ databases">
        <authorList>
            <person name="Chen Y."/>
            <person name="Shah S."/>
            <person name="Dougan E. K."/>
            <person name="Thang M."/>
            <person name="Chan C."/>
        </authorList>
    </citation>
    <scope>NUCLEOTIDE SEQUENCE</scope>
</reference>
<keyword evidence="1 4" id="KW-0489">Methyltransferase</keyword>
<sequence length="397" mass="44102">MSGLMRLGAVRAALPRARGSSGQRTAPFVLGVRHFSRIDAYQHYYGKLKNQEGMLRDTARNEPYRLALEKALQKMQGATVMDIGTGSGFLALLAAKYGAGKVYAIEGSPEIAQVASKLARANGFGAVVEVIPKHLEEITEQDIPLASVDIIVSELFSHFLVGEVGLQVVTEAKRFLKPKGLVLPQEAVLKLAPFEDAQLGAELRGRHSFWQTKDFMGLDLSPALAIAEEQLLKELVLDIVAPEQLLLTAQQAPQERLDLVTPDDPDVWRKMSFELVFPPRERDALIDGLCGWWDVIFSSPEGETYSVLSTGPDAAPTVWAQCRFLLHKPMRAAKDDVLNVKCELKSHKERESYSLQMLLRNETSKMQSRVGPVELSNVYARHFARANPFPYETWSST</sequence>
<evidence type="ECO:0000256" key="4">
    <source>
        <dbReference type="PROSITE-ProRule" id="PRU01015"/>
    </source>
</evidence>
<dbReference type="InterPro" id="IPR013216">
    <property type="entry name" value="Methyltransf_11"/>
</dbReference>
<dbReference type="AlphaFoldDB" id="A0AA36MXG4"/>
<dbReference type="GO" id="GO:0042054">
    <property type="term" value="F:histone methyltransferase activity"/>
    <property type="evidence" value="ECO:0007669"/>
    <property type="project" value="TreeGrafter"/>
</dbReference>
<dbReference type="Proteomes" id="UP001178507">
    <property type="component" value="Unassembled WGS sequence"/>
</dbReference>
<evidence type="ECO:0008006" key="9">
    <source>
        <dbReference type="Google" id="ProtNLM"/>
    </source>
</evidence>
<dbReference type="SUPFAM" id="SSF53335">
    <property type="entry name" value="S-adenosyl-L-methionine-dependent methyltransferases"/>
    <property type="match status" value="1"/>
</dbReference>
<dbReference type="GO" id="GO:0016274">
    <property type="term" value="F:protein-arginine N-methyltransferase activity"/>
    <property type="evidence" value="ECO:0007669"/>
    <property type="project" value="InterPro"/>
</dbReference>
<evidence type="ECO:0000313" key="8">
    <source>
        <dbReference type="Proteomes" id="UP001178507"/>
    </source>
</evidence>
<dbReference type="CDD" id="cd02440">
    <property type="entry name" value="AdoMet_MTases"/>
    <property type="match status" value="1"/>
</dbReference>
<comment type="caution">
    <text evidence="7">The sequence shown here is derived from an EMBL/GenBank/DDBJ whole genome shotgun (WGS) entry which is preliminary data.</text>
</comment>
<dbReference type="Pfam" id="PF22528">
    <property type="entry name" value="PRMT_C"/>
    <property type="match status" value="1"/>
</dbReference>
<evidence type="ECO:0000256" key="1">
    <source>
        <dbReference type="ARBA" id="ARBA00022603"/>
    </source>
</evidence>
<organism evidence="7 8">
    <name type="scientific">Effrenium voratum</name>
    <dbReference type="NCBI Taxonomy" id="2562239"/>
    <lineage>
        <taxon>Eukaryota</taxon>
        <taxon>Sar</taxon>
        <taxon>Alveolata</taxon>
        <taxon>Dinophyceae</taxon>
        <taxon>Suessiales</taxon>
        <taxon>Symbiodiniaceae</taxon>
        <taxon>Effrenium</taxon>
    </lineage>
</organism>
<dbReference type="Gene3D" id="2.70.160.11">
    <property type="entry name" value="Hnrnp arginine n-methyltransferase1"/>
    <property type="match status" value="1"/>
</dbReference>
<dbReference type="Pfam" id="PF08241">
    <property type="entry name" value="Methyltransf_11"/>
    <property type="match status" value="1"/>
</dbReference>
<dbReference type="PANTHER" id="PTHR11006">
    <property type="entry name" value="PROTEIN ARGININE N-METHYLTRANSFERASE"/>
    <property type="match status" value="1"/>
</dbReference>
<keyword evidence="3 4" id="KW-0949">S-adenosyl-L-methionine</keyword>
<feature type="domain" description="Protein arginine N-methyltransferase" evidence="6">
    <location>
        <begin position="186"/>
        <end position="350"/>
    </location>
</feature>
<dbReference type="PROSITE" id="PS51678">
    <property type="entry name" value="SAM_MT_PRMT"/>
    <property type="match status" value="1"/>
</dbReference>
<evidence type="ECO:0000259" key="6">
    <source>
        <dbReference type="Pfam" id="PF22528"/>
    </source>
</evidence>
<dbReference type="Gene3D" id="3.40.50.150">
    <property type="entry name" value="Vaccinia Virus protein VP39"/>
    <property type="match status" value="1"/>
</dbReference>
<dbReference type="EMBL" id="CAUJNA010000890">
    <property type="protein sequence ID" value="CAJ1382293.1"/>
    <property type="molecule type" value="Genomic_DNA"/>
</dbReference>
<keyword evidence="2 4" id="KW-0808">Transferase</keyword>
<evidence type="ECO:0000313" key="7">
    <source>
        <dbReference type="EMBL" id="CAJ1382293.1"/>
    </source>
</evidence>
<gene>
    <name evidence="7" type="ORF">EVOR1521_LOCUS9694</name>
</gene>
<protein>
    <recommendedName>
        <fullName evidence="9">Methyltransferase domain-containing protein</fullName>
    </recommendedName>
</protein>
<evidence type="ECO:0000256" key="2">
    <source>
        <dbReference type="ARBA" id="ARBA00022679"/>
    </source>
</evidence>
<dbReference type="InterPro" id="IPR055135">
    <property type="entry name" value="PRMT_dom"/>
</dbReference>
<dbReference type="PANTHER" id="PTHR11006:SF4">
    <property type="entry name" value="PROTEIN ARGININE N-METHYLTRANSFERASE 7"/>
    <property type="match status" value="1"/>
</dbReference>
<feature type="domain" description="Methyltransferase type 11" evidence="5">
    <location>
        <begin position="82"/>
        <end position="182"/>
    </location>
</feature>
<dbReference type="GO" id="GO:0032259">
    <property type="term" value="P:methylation"/>
    <property type="evidence" value="ECO:0007669"/>
    <property type="project" value="UniProtKB-KW"/>
</dbReference>
<dbReference type="InterPro" id="IPR025799">
    <property type="entry name" value="Arg_MeTrfase"/>
</dbReference>
<proteinExistence type="predicted"/>